<dbReference type="SUPFAM" id="SSF52058">
    <property type="entry name" value="L domain-like"/>
    <property type="match status" value="1"/>
</dbReference>
<reference evidence="3" key="1">
    <citation type="journal article" date="2020" name="Nat. Commun.">
        <title>Genome assembly of wild tea tree DASZ reveals pedigree and selection history of tea varieties.</title>
        <authorList>
            <person name="Zhang W."/>
            <person name="Zhang Y."/>
            <person name="Qiu H."/>
            <person name="Guo Y."/>
            <person name="Wan H."/>
            <person name="Zhang X."/>
            <person name="Scossa F."/>
            <person name="Alseekh S."/>
            <person name="Zhang Q."/>
            <person name="Wang P."/>
            <person name="Xu L."/>
            <person name="Schmidt M.H."/>
            <person name="Jia X."/>
            <person name="Li D."/>
            <person name="Zhu A."/>
            <person name="Guo F."/>
            <person name="Chen W."/>
            <person name="Ni D."/>
            <person name="Usadel B."/>
            <person name="Fernie A.R."/>
            <person name="Wen W."/>
        </authorList>
    </citation>
    <scope>NUCLEOTIDE SEQUENCE [LARGE SCALE GENOMIC DNA]</scope>
    <source>
        <strain evidence="3">cv. G240</strain>
    </source>
</reference>
<gene>
    <name evidence="2" type="ORF">HYC85_018326</name>
</gene>
<dbReference type="PANTHER" id="PTHR33463">
    <property type="entry name" value="NB-ARC DOMAIN-CONTAINING PROTEIN-RELATED"/>
    <property type="match status" value="1"/>
</dbReference>
<dbReference type="InterPro" id="IPR050905">
    <property type="entry name" value="Plant_NBS-LRR"/>
</dbReference>
<organism evidence="2 3">
    <name type="scientific">Camellia sinensis</name>
    <name type="common">Tea plant</name>
    <name type="synonym">Thea sinensis</name>
    <dbReference type="NCBI Taxonomy" id="4442"/>
    <lineage>
        <taxon>Eukaryota</taxon>
        <taxon>Viridiplantae</taxon>
        <taxon>Streptophyta</taxon>
        <taxon>Embryophyta</taxon>
        <taxon>Tracheophyta</taxon>
        <taxon>Spermatophyta</taxon>
        <taxon>Magnoliopsida</taxon>
        <taxon>eudicotyledons</taxon>
        <taxon>Gunneridae</taxon>
        <taxon>Pentapetalae</taxon>
        <taxon>asterids</taxon>
        <taxon>Ericales</taxon>
        <taxon>Theaceae</taxon>
        <taxon>Camellia</taxon>
    </lineage>
</organism>
<dbReference type="InterPro" id="IPR032675">
    <property type="entry name" value="LRR_dom_sf"/>
</dbReference>
<reference evidence="2 3" key="2">
    <citation type="submission" date="2020-07" db="EMBL/GenBank/DDBJ databases">
        <title>Genome assembly of wild tea tree DASZ reveals pedigree and selection history of tea varieties.</title>
        <authorList>
            <person name="Zhang W."/>
        </authorList>
    </citation>
    <scope>NUCLEOTIDE SEQUENCE [LARGE SCALE GENOMIC DNA]</scope>
    <source>
        <strain evidence="3">cv. G240</strain>
        <tissue evidence="2">Leaf</tissue>
    </source>
</reference>
<dbReference type="Proteomes" id="UP000593564">
    <property type="component" value="Unassembled WGS sequence"/>
</dbReference>
<dbReference type="AlphaFoldDB" id="A0A7J7GU09"/>
<dbReference type="PANTHER" id="PTHR33463:SF218">
    <property type="entry name" value="DISEASE RESISTANCE PROTEIN RPS2-LIKE"/>
    <property type="match status" value="1"/>
</dbReference>
<proteinExistence type="predicted"/>
<keyword evidence="3" id="KW-1185">Reference proteome</keyword>
<name>A0A7J7GU09_CAMSI</name>
<sequence>MSLMRNKISDLPDVLECPKLKILLLQYNKITLSCSHEFFSGMKALKVLDLSQDFYLPFHNPIRHPNAFNDLTSKMMDEDPAVEVAVALGAWPRLKVLTISIPNIVCIPKDVVFPELENGLNVLEHLSIEDCSQFEYLINTEEWGISSHAQPPDLELLFNLEQLKLVKLDTFKGICLGALTTSTWTCFPKLRSDREEMEEIVAKKNEGQEERVDKMMFKSLKKIKLEHLPMLSGFYTGDFPFECPSLEELIVRDCPKMKTSAATTPKLKAAILDNFEKTLQGMDLNQVVQNHFKAKLSTIKKTELLPMEAQTASESDLRNNQLYLNGSSFNAHLLACVPTEGATSLLVNRLEDMENIIPNLQADVDGLNFEYLIYTEEWGISPQEQPPDLQLLFNLEESALWKLDTFKGICVGSGGGGCGSSCSTPSAFGSSSSGNPSCNSTSLATCCGSSCSSVAFCDGAGLRIISETSSTLDLAGYPKSSKVWPS</sequence>
<protein>
    <submittedName>
        <fullName evidence="2">Uncharacterized protein</fullName>
    </submittedName>
</protein>
<comment type="caution">
    <text evidence="2">The sequence shown here is derived from an EMBL/GenBank/DDBJ whole genome shotgun (WGS) entry which is preliminary data.</text>
</comment>
<dbReference type="Gene3D" id="3.80.10.10">
    <property type="entry name" value="Ribonuclease Inhibitor"/>
    <property type="match status" value="1"/>
</dbReference>
<evidence type="ECO:0000313" key="2">
    <source>
        <dbReference type="EMBL" id="KAF5944249.1"/>
    </source>
</evidence>
<evidence type="ECO:0000256" key="1">
    <source>
        <dbReference type="ARBA" id="ARBA00022821"/>
    </source>
</evidence>
<evidence type="ECO:0000313" key="3">
    <source>
        <dbReference type="Proteomes" id="UP000593564"/>
    </source>
</evidence>
<keyword evidence="1" id="KW-0611">Plant defense</keyword>
<accession>A0A7J7GU09</accession>
<dbReference type="EMBL" id="JACBKZ010000008">
    <property type="protein sequence ID" value="KAF5944249.1"/>
    <property type="molecule type" value="Genomic_DNA"/>
</dbReference>